<dbReference type="Pfam" id="PF00480">
    <property type="entry name" value="ROK"/>
    <property type="match status" value="1"/>
</dbReference>
<reference evidence="2" key="1">
    <citation type="journal article" date="2014" name="Int. J. Syst. Evol. Microbiol.">
        <title>Complete genome sequence of Corynebacterium casei LMG S-19264T (=DSM 44701T), isolated from a smear-ripened cheese.</title>
        <authorList>
            <consortium name="US DOE Joint Genome Institute (JGI-PGF)"/>
            <person name="Walter F."/>
            <person name="Albersmeier A."/>
            <person name="Kalinowski J."/>
            <person name="Ruckert C."/>
        </authorList>
    </citation>
    <scope>NUCLEOTIDE SEQUENCE</scope>
    <source>
        <strain evidence="2">VKM Ac-1069</strain>
    </source>
</reference>
<evidence type="ECO:0000313" key="3">
    <source>
        <dbReference type="Proteomes" id="UP001143463"/>
    </source>
</evidence>
<comment type="caution">
    <text evidence="2">The sequence shown here is derived from an EMBL/GenBank/DDBJ whole genome shotgun (WGS) entry which is preliminary data.</text>
</comment>
<dbReference type="GO" id="GO:0016301">
    <property type="term" value="F:kinase activity"/>
    <property type="evidence" value="ECO:0007669"/>
    <property type="project" value="UniProtKB-KW"/>
</dbReference>
<dbReference type="AlphaFoldDB" id="A0A9W6KXU0"/>
<comment type="similarity">
    <text evidence="1">Belongs to the ROK (NagC/XylR) family.</text>
</comment>
<keyword evidence="3" id="KW-1185">Reference proteome</keyword>
<sequence length="423" mass="44409">MQLVPSAQDVLVLAQLVDLVRTGRATTRPDLEAATGLGRKVVTQRIKDGLDLGVLAEGDLAPSQGGRAPRTVRFRAEAGLILAACLGASECDAALTTLDGQVLGSLHLEVDIADGPASVLERVDTLFTELLDRHGRGRDLWGVGVGVPGPVDFTTGRIVAPPIMPGWDDFDVRAWFRNRYDAPIWVDNDVNLMALAEWHRGTPREGRDLLYVKVGTGIGSGLVSGGRLHRGDTGAAGDIGHVRVTDDESVVCRCGRTGCLEAAAGGWALARDLTRSARAGASPFLAERLAERGRLAPEHIGQAVASGDPVARAAIVGAARTVGGAVANIVNFANPGAVVLGGGVLRTGDEFFRIFADTVRTRAVELATRRLAVRTSSLDFTEGVTGAALLAVERLFRRDALPLWIAHGSPAGSAIRLQNASVA</sequence>
<dbReference type="InterPro" id="IPR036388">
    <property type="entry name" value="WH-like_DNA-bd_sf"/>
</dbReference>
<dbReference type="RefSeq" id="WP_231498021.1">
    <property type="nucleotide sequence ID" value="NZ_BAAAUZ010000013.1"/>
</dbReference>
<keyword evidence="2" id="KW-0418">Kinase</keyword>
<keyword evidence="2" id="KW-0808">Transferase</keyword>
<dbReference type="Proteomes" id="UP001143463">
    <property type="component" value="Unassembled WGS sequence"/>
</dbReference>
<dbReference type="PROSITE" id="PS01125">
    <property type="entry name" value="ROK"/>
    <property type="match status" value="1"/>
</dbReference>
<dbReference type="PANTHER" id="PTHR18964">
    <property type="entry name" value="ROK (REPRESSOR, ORF, KINASE) FAMILY"/>
    <property type="match status" value="1"/>
</dbReference>
<evidence type="ECO:0000256" key="1">
    <source>
        <dbReference type="ARBA" id="ARBA00006479"/>
    </source>
</evidence>
<dbReference type="Gene3D" id="3.30.420.40">
    <property type="match status" value="2"/>
</dbReference>
<dbReference type="EMBL" id="BSFQ01000002">
    <property type="protein sequence ID" value="GLL09653.1"/>
    <property type="molecule type" value="Genomic_DNA"/>
</dbReference>
<gene>
    <name evidence="2" type="ORF">GCM10017577_07930</name>
</gene>
<proteinExistence type="inferred from homology"/>
<accession>A0A9W6KXU0</accession>
<dbReference type="Gene3D" id="1.10.10.10">
    <property type="entry name" value="Winged helix-like DNA-binding domain superfamily/Winged helix DNA-binding domain"/>
    <property type="match status" value="1"/>
</dbReference>
<name>A0A9W6KXU0_9PSEU</name>
<dbReference type="SUPFAM" id="SSF53067">
    <property type="entry name" value="Actin-like ATPase domain"/>
    <property type="match status" value="1"/>
</dbReference>
<dbReference type="InterPro" id="IPR049874">
    <property type="entry name" value="ROK_cs"/>
</dbReference>
<evidence type="ECO:0000313" key="2">
    <source>
        <dbReference type="EMBL" id="GLL09653.1"/>
    </source>
</evidence>
<dbReference type="InterPro" id="IPR000600">
    <property type="entry name" value="ROK"/>
</dbReference>
<protein>
    <submittedName>
        <fullName evidence="2">Sugar kinase</fullName>
    </submittedName>
</protein>
<dbReference type="InterPro" id="IPR043129">
    <property type="entry name" value="ATPase_NBD"/>
</dbReference>
<reference evidence="2" key="2">
    <citation type="submission" date="2023-01" db="EMBL/GenBank/DDBJ databases">
        <authorList>
            <person name="Sun Q."/>
            <person name="Evtushenko L."/>
        </authorList>
    </citation>
    <scope>NUCLEOTIDE SEQUENCE</scope>
    <source>
        <strain evidence="2">VKM Ac-1069</strain>
    </source>
</reference>
<organism evidence="2 3">
    <name type="scientific">Pseudonocardia halophobica</name>
    <dbReference type="NCBI Taxonomy" id="29401"/>
    <lineage>
        <taxon>Bacteria</taxon>
        <taxon>Bacillati</taxon>
        <taxon>Actinomycetota</taxon>
        <taxon>Actinomycetes</taxon>
        <taxon>Pseudonocardiales</taxon>
        <taxon>Pseudonocardiaceae</taxon>
        <taxon>Pseudonocardia</taxon>
    </lineage>
</organism>
<dbReference type="PANTHER" id="PTHR18964:SF173">
    <property type="entry name" value="GLUCOKINASE"/>
    <property type="match status" value="1"/>
</dbReference>